<comment type="caution">
    <text evidence="1">The sequence shown here is derived from an EMBL/GenBank/DDBJ whole genome shotgun (WGS) entry which is preliminary data.</text>
</comment>
<gene>
    <name evidence="1" type="ORF">NDU88_004182</name>
</gene>
<proteinExistence type="predicted"/>
<dbReference type="AlphaFoldDB" id="A0AAV7VFG4"/>
<accession>A0AAV7VFG4</accession>
<dbReference type="EMBL" id="JANPWB010000003">
    <property type="protein sequence ID" value="KAJ1200358.1"/>
    <property type="molecule type" value="Genomic_DNA"/>
</dbReference>
<organism evidence="1 2">
    <name type="scientific">Pleurodeles waltl</name>
    <name type="common">Iberian ribbed newt</name>
    <dbReference type="NCBI Taxonomy" id="8319"/>
    <lineage>
        <taxon>Eukaryota</taxon>
        <taxon>Metazoa</taxon>
        <taxon>Chordata</taxon>
        <taxon>Craniata</taxon>
        <taxon>Vertebrata</taxon>
        <taxon>Euteleostomi</taxon>
        <taxon>Amphibia</taxon>
        <taxon>Batrachia</taxon>
        <taxon>Caudata</taxon>
        <taxon>Salamandroidea</taxon>
        <taxon>Salamandridae</taxon>
        <taxon>Pleurodelinae</taxon>
        <taxon>Pleurodeles</taxon>
    </lineage>
</organism>
<protein>
    <submittedName>
        <fullName evidence="1">Uncharacterized protein</fullName>
    </submittedName>
</protein>
<keyword evidence="2" id="KW-1185">Reference proteome</keyword>
<evidence type="ECO:0000313" key="2">
    <source>
        <dbReference type="Proteomes" id="UP001066276"/>
    </source>
</evidence>
<dbReference type="Proteomes" id="UP001066276">
    <property type="component" value="Chromosome 2_1"/>
</dbReference>
<reference evidence="1" key="1">
    <citation type="journal article" date="2022" name="bioRxiv">
        <title>Sequencing and chromosome-scale assembly of the giantPleurodeles waltlgenome.</title>
        <authorList>
            <person name="Brown T."/>
            <person name="Elewa A."/>
            <person name="Iarovenko S."/>
            <person name="Subramanian E."/>
            <person name="Araus A.J."/>
            <person name="Petzold A."/>
            <person name="Susuki M."/>
            <person name="Suzuki K.-i.T."/>
            <person name="Hayashi T."/>
            <person name="Toyoda A."/>
            <person name="Oliveira C."/>
            <person name="Osipova E."/>
            <person name="Leigh N.D."/>
            <person name="Simon A."/>
            <person name="Yun M.H."/>
        </authorList>
    </citation>
    <scope>NUCLEOTIDE SEQUENCE</scope>
    <source>
        <strain evidence="1">20211129_DDA</strain>
        <tissue evidence="1">Liver</tissue>
    </source>
</reference>
<sequence>MQVTTASSLVGIVTRLKGKKTAYKLLQLALVLSKRRVAINWIGTNVPHMMKWLDDVGKWSLAAEVHLRLARRDKKVEEYLDT</sequence>
<evidence type="ECO:0000313" key="1">
    <source>
        <dbReference type="EMBL" id="KAJ1200358.1"/>
    </source>
</evidence>
<name>A0AAV7VFG4_PLEWA</name>